<evidence type="ECO:0000256" key="1">
    <source>
        <dbReference type="ARBA" id="ARBA00004651"/>
    </source>
</evidence>
<evidence type="ECO:0000256" key="9">
    <source>
        <dbReference type="ARBA" id="ARBA00023201"/>
    </source>
</evidence>
<dbReference type="InterPro" id="IPR018422">
    <property type="entry name" value="Cation/H_exchanger_CPA1"/>
</dbReference>
<evidence type="ECO:0000256" key="2">
    <source>
        <dbReference type="ARBA" id="ARBA00022448"/>
    </source>
</evidence>
<evidence type="ECO:0000256" key="7">
    <source>
        <dbReference type="ARBA" id="ARBA00023065"/>
    </source>
</evidence>
<feature type="transmembrane region" description="Helical" evidence="10">
    <location>
        <begin position="269"/>
        <end position="292"/>
    </location>
</feature>
<feature type="transmembrane region" description="Helical" evidence="10">
    <location>
        <begin position="312"/>
        <end position="334"/>
    </location>
</feature>
<comment type="function">
    <text evidence="10">Na(+)/H(+) antiporter that extrudes sodium in exchange for external protons.</text>
</comment>
<dbReference type="PANTHER" id="PTHR10110:SF86">
    <property type="entry name" value="SODIUM_HYDROGEN EXCHANGER 7"/>
    <property type="match status" value="1"/>
</dbReference>
<keyword evidence="8 10" id="KW-0472">Membrane</keyword>
<evidence type="ECO:0000313" key="12">
    <source>
        <dbReference type="EMBL" id="RNF40405.1"/>
    </source>
</evidence>
<accession>A0A3M8P9M6</accession>
<keyword evidence="13" id="KW-1185">Reference proteome</keyword>
<keyword evidence="5 10" id="KW-1133">Transmembrane helix</keyword>
<keyword evidence="6 10" id="KW-0915">Sodium</keyword>
<dbReference type="GO" id="GO:0098719">
    <property type="term" value="P:sodium ion import across plasma membrane"/>
    <property type="evidence" value="ECO:0007669"/>
    <property type="project" value="TreeGrafter"/>
</dbReference>
<feature type="transmembrane region" description="Helical" evidence="10">
    <location>
        <begin position="240"/>
        <end position="257"/>
    </location>
</feature>
<comment type="caution">
    <text evidence="12">The sequence shown here is derived from an EMBL/GenBank/DDBJ whole genome shotgun (WGS) entry which is preliminary data.</text>
</comment>
<organism evidence="12 13">
    <name type="scientific">Planococcus salinus</name>
    <dbReference type="NCBI Taxonomy" id="1848460"/>
    <lineage>
        <taxon>Bacteria</taxon>
        <taxon>Bacillati</taxon>
        <taxon>Bacillota</taxon>
        <taxon>Bacilli</taxon>
        <taxon>Bacillales</taxon>
        <taxon>Caryophanaceae</taxon>
        <taxon>Planococcus</taxon>
    </lineage>
</organism>
<evidence type="ECO:0000256" key="5">
    <source>
        <dbReference type="ARBA" id="ARBA00022989"/>
    </source>
</evidence>
<dbReference type="NCBIfam" id="TIGR00831">
    <property type="entry name" value="a_cpa1"/>
    <property type="match status" value="1"/>
</dbReference>
<feature type="transmembrane region" description="Helical" evidence="10">
    <location>
        <begin position="355"/>
        <end position="378"/>
    </location>
</feature>
<name>A0A3M8P9M6_9BACL</name>
<keyword evidence="7 10" id="KW-0406">Ion transport</keyword>
<feature type="transmembrane region" description="Helical" evidence="10">
    <location>
        <begin position="84"/>
        <end position="107"/>
    </location>
</feature>
<dbReference type="GO" id="GO:0051453">
    <property type="term" value="P:regulation of intracellular pH"/>
    <property type="evidence" value="ECO:0007669"/>
    <property type="project" value="TreeGrafter"/>
</dbReference>
<dbReference type="GO" id="GO:0015386">
    <property type="term" value="F:potassium:proton antiporter activity"/>
    <property type="evidence" value="ECO:0007669"/>
    <property type="project" value="TreeGrafter"/>
</dbReference>
<gene>
    <name evidence="12" type="ORF">EEX84_02980</name>
</gene>
<feature type="transmembrane region" description="Helical" evidence="10">
    <location>
        <begin position="390"/>
        <end position="413"/>
    </location>
</feature>
<feature type="transmembrane region" description="Helical" evidence="10">
    <location>
        <begin position="155"/>
        <end position="175"/>
    </location>
</feature>
<comment type="subcellular location">
    <subcellularLocation>
        <location evidence="1 10">Cell membrane</location>
        <topology evidence="1 10">Multi-pass membrane protein</topology>
    </subcellularLocation>
</comment>
<reference evidence="12 13" key="1">
    <citation type="journal article" date="2018" name="Int. J. Syst. Evol. Microbiol.">
        <title>Planococcus salinus sp. nov., a moderately halophilic bacterium isolated from a saline-alkali soil.</title>
        <authorList>
            <person name="Gan L."/>
        </authorList>
    </citation>
    <scope>NUCLEOTIDE SEQUENCE [LARGE SCALE GENOMIC DNA]</scope>
    <source>
        <strain evidence="12 13">LCB217</strain>
    </source>
</reference>
<dbReference type="Proteomes" id="UP000275473">
    <property type="component" value="Unassembled WGS sequence"/>
</dbReference>
<dbReference type="GO" id="GO:0005886">
    <property type="term" value="C:plasma membrane"/>
    <property type="evidence" value="ECO:0007669"/>
    <property type="project" value="UniProtKB-SubCell"/>
</dbReference>
<keyword evidence="2 10" id="KW-0813">Transport</keyword>
<dbReference type="Pfam" id="PF00999">
    <property type="entry name" value="Na_H_Exchanger"/>
    <property type="match status" value="1"/>
</dbReference>
<comment type="similarity">
    <text evidence="10">Belongs to the monovalent cation:proton antiporter 1 (CPA1) transporter (TC 2.A.36) family.</text>
</comment>
<dbReference type="InterPro" id="IPR004705">
    <property type="entry name" value="Cation/H_exchanger_CPA1_bac"/>
</dbReference>
<dbReference type="GO" id="GO:0015385">
    <property type="term" value="F:sodium:proton antiporter activity"/>
    <property type="evidence" value="ECO:0007669"/>
    <property type="project" value="InterPro"/>
</dbReference>
<dbReference type="PANTHER" id="PTHR10110">
    <property type="entry name" value="SODIUM/HYDROGEN EXCHANGER"/>
    <property type="match status" value="1"/>
</dbReference>
<evidence type="ECO:0000259" key="11">
    <source>
        <dbReference type="Pfam" id="PF00999"/>
    </source>
</evidence>
<evidence type="ECO:0000256" key="10">
    <source>
        <dbReference type="RuleBase" id="RU366002"/>
    </source>
</evidence>
<keyword evidence="10" id="KW-0050">Antiport</keyword>
<evidence type="ECO:0000256" key="4">
    <source>
        <dbReference type="ARBA" id="ARBA00022692"/>
    </source>
</evidence>
<keyword evidence="3 10" id="KW-1003">Cell membrane</keyword>
<dbReference type="RefSeq" id="WP_123164106.1">
    <property type="nucleotide sequence ID" value="NZ_RIAX01000002.1"/>
</dbReference>
<keyword evidence="9 10" id="KW-0739">Sodium transport</keyword>
<dbReference type="OrthoDB" id="9809206at2"/>
<feature type="transmembrane region" description="Helical" evidence="10">
    <location>
        <begin position="187"/>
        <end position="204"/>
    </location>
</feature>
<dbReference type="EMBL" id="RIAX01000002">
    <property type="protein sequence ID" value="RNF40405.1"/>
    <property type="molecule type" value="Genomic_DNA"/>
</dbReference>
<evidence type="ECO:0000256" key="6">
    <source>
        <dbReference type="ARBA" id="ARBA00023053"/>
    </source>
</evidence>
<protein>
    <submittedName>
        <fullName evidence="12">Na+/H+ antiporter</fullName>
    </submittedName>
</protein>
<evidence type="ECO:0000313" key="13">
    <source>
        <dbReference type="Proteomes" id="UP000275473"/>
    </source>
</evidence>
<feature type="transmembrane region" description="Helical" evidence="10">
    <location>
        <begin position="113"/>
        <end position="134"/>
    </location>
</feature>
<sequence>MGLLFTILLLLICLLLSNVISNYIPFIPVALIQVSLGLVLVLMFEGISLDIETEWFLLLFIAPLLYNDGRNYPREELWRLRGPILGNAVLLVLLTTIGGGYFIHWMIDEIPLAAAFALAAILSPTDPVAVNGIAKRIRLPEGVLNLVRGESLINDASGLVAFNYAVAAVVTGYFSWQEAVLDFSYKFAAGAVIGLVLALLLIGIRLILRKQGITDVTFHTLLQILTPFFIFMIAEDVLHASGVIAVVVAGIIHSMVRDQTATLVAEEQVLTENIWTIVLFILNGIAFLLLGMTLPTSMSGILEDPGRGYELIFLYVVAVGSVILGIRFAWAYLFSIYEFKRGKMADAPKPNFRTTLLISLTGVRGTITMVGVLSIPFLMDNGEGFPERSLILFLAAGTILFTLVLATVCLPLLSRSSQKQKTETGKISVEEARRRVLLTSLQKIRHEMNKENEAAAFDLMDEYRWRFEQLQPAEDSKSRADKDRERKLKEIRRRGLRAERAFIQKAREEGAMDQDIYEAFEKSFDRREEAASNNVRSITRYLQGKLGRAWKRFWGYHPEMNGNRPEPFPEGRKHQLQAMEAAIQDLEKLARKEGYKKLVNEVISDYRQKISRLKNPGSLNAEKYELQKEELRISVLDTGRSEIFQLYESGLITREEAKELRRFINYIESVTLYEQNE</sequence>
<evidence type="ECO:0000256" key="3">
    <source>
        <dbReference type="ARBA" id="ARBA00022475"/>
    </source>
</evidence>
<dbReference type="AlphaFoldDB" id="A0A3M8P9M6"/>
<feature type="transmembrane region" description="Helical" evidence="10">
    <location>
        <begin position="216"/>
        <end position="234"/>
    </location>
</feature>
<feature type="domain" description="Cation/H+ exchanger transmembrane" evidence="11">
    <location>
        <begin position="8"/>
        <end position="412"/>
    </location>
</feature>
<proteinExistence type="inferred from homology"/>
<evidence type="ECO:0000256" key="8">
    <source>
        <dbReference type="ARBA" id="ARBA00023136"/>
    </source>
</evidence>
<keyword evidence="4 10" id="KW-0812">Transmembrane</keyword>
<dbReference type="Gene3D" id="6.10.140.1330">
    <property type="match status" value="1"/>
</dbReference>
<feature type="transmembrane region" description="Helical" evidence="10">
    <location>
        <begin position="31"/>
        <end position="64"/>
    </location>
</feature>
<dbReference type="InterPro" id="IPR006153">
    <property type="entry name" value="Cation/H_exchanger_TM"/>
</dbReference>